<proteinExistence type="predicted"/>
<organism evidence="1 2">
    <name type="scientific">Gossypium tomentosum</name>
    <name type="common">Hawaiian cotton</name>
    <name type="synonym">Gossypium sandvicense</name>
    <dbReference type="NCBI Taxonomy" id="34277"/>
    <lineage>
        <taxon>Eukaryota</taxon>
        <taxon>Viridiplantae</taxon>
        <taxon>Streptophyta</taxon>
        <taxon>Embryophyta</taxon>
        <taxon>Tracheophyta</taxon>
        <taxon>Spermatophyta</taxon>
        <taxon>Magnoliopsida</taxon>
        <taxon>eudicotyledons</taxon>
        <taxon>Gunneridae</taxon>
        <taxon>Pentapetalae</taxon>
        <taxon>rosids</taxon>
        <taxon>malvids</taxon>
        <taxon>Malvales</taxon>
        <taxon>Malvaceae</taxon>
        <taxon>Malvoideae</taxon>
        <taxon>Gossypium</taxon>
    </lineage>
</organism>
<dbReference type="AlphaFoldDB" id="A0A5D2MFF2"/>
<evidence type="ECO:0000313" key="1">
    <source>
        <dbReference type="EMBL" id="TYH89954.1"/>
    </source>
</evidence>
<keyword evidence="2" id="KW-1185">Reference proteome</keyword>
<evidence type="ECO:0000313" key="2">
    <source>
        <dbReference type="Proteomes" id="UP000322667"/>
    </source>
</evidence>
<reference evidence="1 2" key="1">
    <citation type="submission" date="2019-07" db="EMBL/GenBank/DDBJ databases">
        <title>WGS assembly of Gossypium tomentosum.</title>
        <authorList>
            <person name="Chen Z.J."/>
            <person name="Sreedasyam A."/>
            <person name="Ando A."/>
            <person name="Song Q."/>
            <person name="De L."/>
            <person name="Hulse-Kemp A."/>
            <person name="Ding M."/>
            <person name="Ye W."/>
            <person name="Kirkbride R."/>
            <person name="Jenkins J."/>
            <person name="Plott C."/>
            <person name="Lovell J."/>
            <person name="Lin Y.-M."/>
            <person name="Vaughn R."/>
            <person name="Liu B."/>
            <person name="Li W."/>
            <person name="Simpson S."/>
            <person name="Scheffler B."/>
            <person name="Saski C."/>
            <person name="Grover C."/>
            <person name="Hu G."/>
            <person name="Conover J."/>
            <person name="Carlson J."/>
            <person name="Shu S."/>
            <person name="Boston L."/>
            <person name="Williams M."/>
            <person name="Peterson D."/>
            <person name="Mcgee K."/>
            <person name="Jones D."/>
            <person name="Wendel J."/>
            <person name="Stelly D."/>
            <person name="Grimwood J."/>
            <person name="Schmutz J."/>
        </authorList>
    </citation>
    <scope>NUCLEOTIDE SEQUENCE [LARGE SCALE GENOMIC DNA]</scope>
    <source>
        <strain evidence="1">7179.01</strain>
    </source>
</reference>
<sequence length="73" mass="8137">MEGLAGATSSGLHRRTVNARGMLEGVAMTRKCEIIEKNGIPSVWCLIKCFQIIYIGGIKSELTSFRFNDRNVF</sequence>
<gene>
    <name evidence="1" type="ORF">ES332_A13G017400v1</name>
</gene>
<protein>
    <submittedName>
        <fullName evidence="1">Uncharacterized protein</fullName>
    </submittedName>
</protein>
<accession>A0A5D2MFF2</accession>
<name>A0A5D2MFF2_GOSTO</name>
<dbReference type="Proteomes" id="UP000322667">
    <property type="component" value="Chromosome A13"/>
</dbReference>
<dbReference type="EMBL" id="CM017622">
    <property type="protein sequence ID" value="TYH89954.1"/>
    <property type="molecule type" value="Genomic_DNA"/>
</dbReference>